<keyword evidence="3" id="KW-1185">Reference proteome</keyword>
<name>A0A9Q3GSA8_9BASI</name>
<feature type="compositionally biased region" description="Basic and acidic residues" evidence="1">
    <location>
        <begin position="13"/>
        <end position="30"/>
    </location>
</feature>
<dbReference type="AlphaFoldDB" id="A0A9Q3GSA8"/>
<sequence length="119" mass="13816">MKPKSLGHVLDNTLDHQADTRPDSVLENKSRSTSKYQDVDNMCSSEEGEIKQLPEASSWPKFNGVGKYDHMERIYYIFGLLIDLKSIPDYWITARLNKELKGHASIWYTEMKEIHGKRN</sequence>
<protein>
    <submittedName>
        <fullName evidence="2">Uncharacterized protein</fullName>
    </submittedName>
</protein>
<gene>
    <name evidence="2" type="ORF">O181_016740</name>
</gene>
<reference evidence="2" key="1">
    <citation type="submission" date="2021-03" db="EMBL/GenBank/DDBJ databases">
        <title>Draft genome sequence of rust myrtle Austropuccinia psidii MF-1, a brazilian biotype.</title>
        <authorList>
            <person name="Quecine M.C."/>
            <person name="Pachon D.M.R."/>
            <person name="Bonatelli M.L."/>
            <person name="Correr F.H."/>
            <person name="Franceschini L.M."/>
            <person name="Leite T.F."/>
            <person name="Margarido G.R.A."/>
            <person name="Almeida C.A."/>
            <person name="Ferrarezi J.A."/>
            <person name="Labate C.A."/>
        </authorList>
    </citation>
    <scope>NUCLEOTIDE SEQUENCE</scope>
    <source>
        <strain evidence="2">MF-1</strain>
    </source>
</reference>
<dbReference type="Proteomes" id="UP000765509">
    <property type="component" value="Unassembled WGS sequence"/>
</dbReference>
<feature type="region of interest" description="Disordered" evidence="1">
    <location>
        <begin position="1"/>
        <end position="41"/>
    </location>
</feature>
<evidence type="ECO:0000256" key="1">
    <source>
        <dbReference type="SAM" id="MobiDB-lite"/>
    </source>
</evidence>
<accession>A0A9Q3GSA8</accession>
<comment type="caution">
    <text evidence="2">The sequence shown here is derived from an EMBL/GenBank/DDBJ whole genome shotgun (WGS) entry which is preliminary data.</text>
</comment>
<evidence type="ECO:0000313" key="2">
    <source>
        <dbReference type="EMBL" id="MBW0477025.1"/>
    </source>
</evidence>
<dbReference type="EMBL" id="AVOT02004677">
    <property type="protein sequence ID" value="MBW0477025.1"/>
    <property type="molecule type" value="Genomic_DNA"/>
</dbReference>
<evidence type="ECO:0000313" key="3">
    <source>
        <dbReference type="Proteomes" id="UP000765509"/>
    </source>
</evidence>
<organism evidence="2 3">
    <name type="scientific">Austropuccinia psidii MF-1</name>
    <dbReference type="NCBI Taxonomy" id="1389203"/>
    <lineage>
        <taxon>Eukaryota</taxon>
        <taxon>Fungi</taxon>
        <taxon>Dikarya</taxon>
        <taxon>Basidiomycota</taxon>
        <taxon>Pucciniomycotina</taxon>
        <taxon>Pucciniomycetes</taxon>
        <taxon>Pucciniales</taxon>
        <taxon>Sphaerophragmiaceae</taxon>
        <taxon>Austropuccinia</taxon>
    </lineage>
</organism>
<proteinExistence type="predicted"/>